<dbReference type="GO" id="GO:0043570">
    <property type="term" value="P:maintenance of DNA repeat elements"/>
    <property type="evidence" value="ECO:0007669"/>
    <property type="project" value="EnsemblFungi"/>
</dbReference>
<dbReference type="GO" id="GO:0043111">
    <property type="term" value="P:replication fork arrest"/>
    <property type="evidence" value="ECO:0007669"/>
    <property type="project" value="EnsemblFungi"/>
</dbReference>
<evidence type="ECO:0000259" key="11">
    <source>
        <dbReference type="Pfam" id="PF04821"/>
    </source>
</evidence>
<keyword evidence="6" id="KW-0234">DNA repair</keyword>
<comment type="similarity">
    <text evidence="2">Belongs to the timeless family.</text>
</comment>
<dbReference type="InterPro" id="IPR044998">
    <property type="entry name" value="Timeless"/>
</dbReference>
<feature type="region of interest" description="Disordered" evidence="10">
    <location>
        <begin position="1158"/>
        <end position="1213"/>
    </location>
</feature>
<keyword evidence="9" id="KW-0131">Cell cycle</keyword>
<protein>
    <recommendedName>
        <fullName evidence="3">Topoisomerase 1-associated factor 1</fullName>
    </recommendedName>
</protein>
<feature type="region of interest" description="Disordered" evidence="10">
    <location>
        <begin position="933"/>
        <end position="954"/>
    </location>
</feature>
<keyword evidence="4" id="KW-0227">DNA damage</keyword>
<comment type="subcellular location">
    <subcellularLocation>
        <location evidence="1">Nucleus</location>
    </subcellularLocation>
</comment>
<dbReference type="EMBL" id="LT598461">
    <property type="protein sequence ID" value="SCU96685.1"/>
    <property type="molecule type" value="Genomic_DNA"/>
</dbReference>
<dbReference type="GO" id="GO:0006281">
    <property type="term" value="P:DNA repair"/>
    <property type="evidence" value="ECO:0007669"/>
    <property type="project" value="UniProtKB-KW"/>
</dbReference>
<dbReference type="PANTHER" id="PTHR22940">
    <property type="entry name" value="TIMEOUT/TIMELESS-2"/>
    <property type="match status" value="1"/>
</dbReference>
<dbReference type="OrthoDB" id="310853at2759"/>
<dbReference type="GO" id="GO:0005829">
    <property type="term" value="C:cytosol"/>
    <property type="evidence" value="ECO:0007669"/>
    <property type="project" value="EnsemblFungi"/>
</dbReference>
<evidence type="ECO:0000256" key="9">
    <source>
        <dbReference type="ARBA" id="ARBA00023306"/>
    </source>
</evidence>
<evidence type="ECO:0000256" key="6">
    <source>
        <dbReference type="ARBA" id="ARBA00023204"/>
    </source>
</evidence>
<evidence type="ECO:0000313" key="13">
    <source>
        <dbReference type="Proteomes" id="UP000190274"/>
    </source>
</evidence>
<feature type="compositionally biased region" description="Basic residues" evidence="10">
    <location>
        <begin position="1005"/>
        <end position="1016"/>
    </location>
</feature>
<evidence type="ECO:0000256" key="1">
    <source>
        <dbReference type="ARBA" id="ARBA00004123"/>
    </source>
</evidence>
<dbReference type="Proteomes" id="UP000190274">
    <property type="component" value="Chromosome H"/>
</dbReference>
<evidence type="ECO:0000256" key="10">
    <source>
        <dbReference type="SAM" id="MobiDB-lite"/>
    </source>
</evidence>
<organism evidence="12 13">
    <name type="scientific">Lachancea dasiensis</name>
    <dbReference type="NCBI Taxonomy" id="1072105"/>
    <lineage>
        <taxon>Eukaryota</taxon>
        <taxon>Fungi</taxon>
        <taxon>Dikarya</taxon>
        <taxon>Ascomycota</taxon>
        <taxon>Saccharomycotina</taxon>
        <taxon>Saccharomycetes</taxon>
        <taxon>Saccharomycetales</taxon>
        <taxon>Saccharomycetaceae</taxon>
        <taxon>Lachancea</taxon>
    </lineage>
</organism>
<dbReference type="GO" id="GO:0003677">
    <property type="term" value="F:DNA binding"/>
    <property type="evidence" value="ECO:0007669"/>
    <property type="project" value="TreeGrafter"/>
</dbReference>
<dbReference type="STRING" id="1266660.A0A1G4JZM5"/>
<evidence type="ECO:0000313" key="12">
    <source>
        <dbReference type="EMBL" id="SCU96685.1"/>
    </source>
</evidence>
<feature type="region of interest" description="Disordered" evidence="10">
    <location>
        <begin position="1"/>
        <end position="28"/>
    </location>
</feature>
<accession>A0A1G4JZM5</accession>
<dbReference type="GO" id="GO:0031298">
    <property type="term" value="C:replication fork protection complex"/>
    <property type="evidence" value="ECO:0007669"/>
    <property type="project" value="EnsemblFungi"/>
</dbReference>
<keyword evidence="8" id="KW-0469">Meiosis</keyword>
<dbReference type="GO" id="GO:0000076">
    <property type="term" value="P:DNA replication checkpoint signaling"/>
    <property type="evidence" value="ECO:0007669"/>
    <property type="project" value="EnsemblFungi"/>
</dbReference>
<evidence type="ECO:0000256" key="3">
    <source>
        <dbReference type="ARBA" id="ARBA00021529"/>
    </source>
</evidence>
<name>A0A1G4JZM5_9SACH</name>
<evidence type="ECO:0000256" key="2">
    <source>
        <dbReference type="ARBA" id="ARBA00008174"/>
    </source>
</evidence>
<evidence type="ECO:0000256" key="5">
    <source>
        <dbReference type="ARBA" id="ARBA00022880"/>
    </source>
</evidence>
<evidence type="ECO:0000256" key="8">
    <source>
        <dbReference type="ARBA" id="ARBA00023254"/>
    </source>
</evidence>
<evidence type="ECO:0000256" key="4">
    <source>
        <dbReference type="ARBA" id="ARBA00022763"/>
    </source>
</evidence>
<dbReference type="InterPro" id="IPR006906">
    <property type="entry name" value="Timeless_N"/>
</dbReference>
<dbReference type="Pfam" id="PF04821">
    <property type="entry name" value="TIMELESS"/>
    <property type="match status" value="1"/>
</dbReference>
<evidence type="ECO:0000256" key="7">
    <source>
        <dbReference type="ARBA" id="ARBA00023242"/>
    </source>
</evidence>
<keyword evidence="7" id="KW-0539">Nucleus</keyword>
<feature type="domain" description="Timeless N-terminal" evidence="11">
    <location>
        <begin position="60"/>
        <end position="376"/>
    </location>
</feature>
<reference evidence="12 13" key="1">
    <citation type="submission" date="2016-03" db="EMBL/GenBank/DDBJ databases">
        <authorList>
            <person name="Devillers H."/>
        </authorList>
    </citation>
    <scope>NUCLEOTIDE SEQUENCE [LARGE SCALE GENOMIC DNA]</scope>
    <source>
        <strain evidence="12">CBS 10888</strain>
    </source>
</reference>
<dbReference type="GO" id="GO:0051321">
    <property type="term" value="P:meiotic cell cycle"/>
    <property type="evidence" value="ECO:0007669"/>
    <property type="project" value="UniProtKB-KW"/>
</dbReference>
<keyword evidence="5" id="KW-0236">DNA replication inhibitor</keyword>
<dbReference type="AlphaFoldDB" id="A0A1G4JZM5"/>
<keyword evidence="13" id="KW-1185">Reference proteome</keyword>
<sequence>MSNKASTRLEAEESTEGPEVPTKHDTQALDHSSKILRARIALLSTAIGGPDHSSNLDPPPYQIGDDCLACLKDLKRWFKLVDERQSRWDVAVAAAQYNIFTDDLVPIMLNWENRYAQAAKSARKVGGKVEEHLSAKVYHDKIALNALQLMVLMTWPLILTDQSTQNQVECYSQLKKSQVIYKKSVLSSHNGKVLKAAVRLAVEVIKVEKRFRSAKDNAVLRLVLNFLRNIAAIEPSDLTLSNKKSLSKGINSTNMLPPNISKQDISLAAVVDAFGKNKVFGLILTLSRSINQDFDAAFINVPLLELTFFLVKNVNHSVLFDIDLRKKDRVEGEGTGQLSRTGRQLSELLKKEHDMRKNVTKNTSTRHSRFGTMLSIQTPDQNRLTVSGAQNLLNDDSALKKMDSRKKWNKRTVSANETVEGLPSNFMTFDLETNYWEKETTKTFKQFIHEFTIIGFNPLFQSVTDNFTTEDDKMLVVHQIQYLLVYAWFLKYYRTSEGHFTDVGFEPFSALIRETALILIGQLLRKAVENKIWAIVHAGMIAFSELLSLLESFNDGESDRKERAEYLVFQEERLKLFSSLPRTASNHSLSYIRSCISLLHVLFKLLESKRIRSETEDGDFGQNLNASTEEAKRIAEEEGIELEEAIEILERASFRSNLNFNKVQKAFTNEDTVKTYITFLQNFRELTDDDIKKPIQFLYKILMSHGDEILLFRIDFFILLQKMLGPTGLPTLSRPRRHVTRFADALMMKFKERLRSSPSWFVGILFPTIHEREAGYYQRHGTVLDLKDTEKVSQASEFYPIPGAEASGEGFVLDFKFGVLVSTLIDKEKETCVESLRDNLQRSIEIFKSWLLKEVASNNEFDHQVRESFQTPSPVVERAVNRDPDFRALLKLCGYDLNQKFKQPCFLRTTIISDLETCADLITKYLVNPFDTPSGESPSRYLKRPGQLDSAGDSEIYDLDEEREGMVRDVSQQEDDYFRSLTKPQIDEQPQASAHKGIALTKKKGTLTKRRAKKTRARDNNDPKGSTTDDPTAAFKSQKVTSAEFISDSDESDEEGLRSNFYENEMYMRFLLDKYGGSLPDHKFAQFAAFSAERIQNNGKLVKDYTDLFGGPVPTLSELNANEATTVSLPPKHAGTVFSSNEISSTSQSLNQDILLSNSETEGIDSFQSPTISKKTRERESSSDEEDDDDVGLSRKRRMVRINKTDDDDDDDE</sequence>
<dbReference type="GO" id="GO:0007064">
    <property type="term" value="P:mitotic sister chromatid cohesion"/>
    <property type="evidence" value="ECO:0007669"/>
    <property type="project" value="EnsemblFungi"/>
</dbReference>
<feature type="region of interest" description="Disordered" evidence="10">
    <location>
        <begin position="1005"/>
        <end position="1056"/>
    </location>
</feature>
<proteinExistence type="inferred from homology"/>
<feature type="compositionally biased region" description="Polar residues" evidence="10">
    <location>
        <begin position="1158"/>
        <end position="1173"/>
    </location>
</feature>
<dbReference type="GO" id="GO:0031297">
    <property type="term" value="P:replication fork processing"/>
    <property type="evidence" value="ECO:0007669"/>
    <property type="project" value="EnsemblFungi"/>
</dbReference>
<gene>
    <name evidence="12" type="ORF">LADA_0H02212G</name>
</gene>
<dbReference type="PANTHER" id="PTHR22940:SF4">
    <property type="entry name" value="PROTEIN TIMELESS HOMOLOG"/>
    <property type="match status" value="1"/>
</dbReference>